<organism evidence="3 4">
    <name type="scientific">Natronorubrum thiooxidans</name>
    <dbReference type="NCBI Taxonomy" id="308853"/>
    <lineage>
        <taxon>Archaea</taxon>
        <taxon>Methanobacteriati</taxon>
        <taxon>Methanobacteriota</taxon>
        <taxon>Stenosarchaea group</taxon>
        <taxon>Halobacteria</taxon>
        <taxon>Halobacteriales</taxon>
        <taxon>Natrialbaceae</taxon>
        <taxon>Natronorubrum</taxon>
    </lineage>
</organism>
<feature type="domain" description="Thioredoxin" evidence="2">
    <location>
        <begin position="21"/>
        <end position="184"/>
    </location>
</feature>
<dbReference type="EMBL" id="FTNR01000009">
    <property type="protein sequence ID" value="SIS05642.1"/>
    <property type="molecule type" value="Genomic_DNA"/>
</dbReference>
<accession>A0A1N7FZ68</accession>
<dbReference type="Gene3D" id="3.40.30.10">
    <property type="entry name" value="Glutaredoxin"/>
    <property type="match status" value="1"/>
</dbReference>
<name>A0A1N7FZ68_9EURY</name>
<evidence type="ECO:0000313" key="3">
    <source>
        <dbReference type="EMBL" id="SIS05642.1"/>
    </source>
</evidence>
<dbReference type="InterPro" id="IPR013766">
    <property type="entry name" value="Thioredoxin_domain"/>
</dbReference>
<dbReference type="PANTHER" id="PTHR42852">
    <property type="entry name" value="THIOL:DISULFIDE INTERCHANGE PROTEIN DSBE"/>
    <property type="match status" value="1"/>
</dbReference>
<dbReference type="AlphaFoldDB" id="A0A1N7FZ68"/>
<feature type="compositionally biased region" description="Acidic residues" evidence="1">
    <location>
        <begin position="186"/>
        <end position="200"/>
    </location>
</feature>
<evidence type="ECO:0000259" key="2">
    <source>
        <dbReference type="PROSITE" id="PS51352"/>
    </source>
</evidence>
<proteinExistence type="predicted"/>
<gene>
    <name evidence="3" type="ORF">SAMN05421752_10932</name>
</gene>
<dbReference type="InterPro" id="IPR050553">
    <property type="entry name" value="Thioredoxin_ResA/DsbE_sf"/>
</dbReference>
<keyword evidence="4" id="KW-1185">Reference proteome</keyword>
<reference evidence="4" key="1">
    <citation type="submission" date="2017-01" db="EMBL/GenBank/DDBJ databases">
        <authorList>
            <person name="Varghese N."/>
            <person name="Submissions S."/>
        </authorList>
    </citation>
    <scope>NUCLEOTIDE SEQUENCE [LARGE SCALE GENOMIC DNA]</scope>
    <source>
        <strain evidence="4">type strain: HArc-</strain>
    </source>
</reference>
<dbReference type="CDD" id="cd02966">
    <property type="entry name" value="TlpA_like_family"/>
    <property type="match status" value="1"/>
</dbReference>
<evidence type="ECO:0000313" key="4">
    <source>
        <dbReference type="Proteomes" id="UP000185936"/>
    </source>
</evidence>
<dbReference type="PANTHER" id="PTHR42852:SF13">
    <property type="entry name" value="PROTEIN DIPZ"/>
    <property type="match status" value="1"/>
</dbReference>
<dbReference type="PROSITE" id="PS51352">
    <property type="entry name" value="THIOREDOXIN_2"/>
    <property type="match status" value="1"/>
</dbReference>
<feature type="region of interest" description="Disordered" evidence="1">
    <location>
        <begin position="185"/>
        <end position="210"/>
    </location>
</feature>
<dbReference type="Proteomes" id="UP000185936">
    <property type="component" value="Unassembled WGS sequence"/>
</dbReference>
<dbReference type="InterPro" id="IPR036249">
    <property type="entry name" value="Thioredoxin-like_sf"/>
</dbReference>
<sequence>MNRRELLAGIGSVGVLGGAGTVLVRGLPSFGDDGSETADGENDRNPLEVETIHAEGSEAGTFAVPTDGVTTIMFFTTGCGNCQAQMPRLAAAREELVDKHGDRVQFLSATYQTPDTLPEADLREWWTTHSGNWNVGYDSGLAGSYGVVGFPVTIVVDTDGEKHWEETGVQGTDRIVGAVESVLETETFDTDATDEADTDATDERSDEQTA</sequence>
<protein>
    <submittedName>
        <fullName evidence="3">AhpC/TSA family protein</fullName>
    </submittedName>
</protein>
<feature type="compositionally biased region" description="Basic and acidic residues" evidence="1">
    <location>
        <begin position="201"/>
        <end position="210"/>
    </location>
</feature>
<dbReference type="SUPFAM" id="SSF52833">
    <property type="entry name" value="Thioredoxin-like"/>
    <property type="match status" value="1"/>
</dbReference>
<dbReference type="OrthoDB" id="115386at2157"/>
<dbReference type="RefSeq" id="WP_076609603.1">
    <property type="nucleotide sequence ID" value="NZ_FTNR01000009.1"/>
</dbReference>
<evidence type="ECO:0000256" key="1">
    <source>
        <dbReference type="SAM" id="MobiDB-lite"/>
    </source>
</evidence>